<keyword evidence="2" id="KW-1185">Reference proteome</keyword>
<reference evidence="2" key="1">
    <citation type="submission" date="2018-09" db="EMBL/GenBank/DDBJ databases">
        <authorList>
            <person name="Zhu H."/>
        </authorList>
    </citation>
    <scope>NUCLEOTIDE SEQUENCE [LARGE SCALE GENOMIC DNA]</scope>
    <source>
        <strain evidence="2">K1R23-30</strain>
    </source>
</reference>
<dbReference type="Proteomes" id="UP000265955">
    <property type="component" value="Unassembled WGS sequence"/>
</dbReference>
<dbReference type="AlphaFoldDB" id="A0A3A3FHN3"/>
<accession>A0A3A3FHN3</accession>
<dbReference type="RefSeq" id="WP_119770163.1">
    <property type="nucleotide sequence ID" value="NZ_QYUO01000002.1"/>
</dbReference>
<comment type="caution">
    <text evidence="1">The sequence shown here is derived from an EMBL/GenBank/DDBJ whole genome shotgun (WGS) entry which is preliminary data.</text>
</comment>
<evidence type="ECO:0000313" key="2">
    <source>
        <dbReference type="Proteomes" id="UP000265955"/>
    </source>
</evidence>
<name>A0A3A3FHN3_9BURK</name>
<sequence length="153" mass="17135">MRIPKKGTSGRIVIDAIYKHGPMTIEQGLRVHRILATYLSRTREVYKRAVKSGWLTEENGVYSLSASMTEHLNSCSTLERETSSLVLTPPATPREFKPLALWRLPDPRGWRRDAESAREPHFFNGSVMDAPFRGSALASSRLNGGFNFSADEA</sequence>
<organism evidence="1 2">
    <name type="scientific">Noviherbaspirillum saxi</name>
    <dbReference type="NCBI Taxonomy" id="2320863"/>
    <lineage>
        <taxon>Bacteria</taxon>
        <taxon>Pseudomonadati</taxon>
        <taxon>Pseudomonadota</taxon>
        <taxon>Betaproteobacteria</taxon>
        <taxon>Burkholderiales</taxon>
        <taxon>Oxalobacteraceae</taxon>
        <taxon>Noviherbaspirillum</taxon>
    </lineage>
</organism>
<evidence type="ECO:0000313" key="1">
    <source>
        <dbReference type="EMBL" id="RJF95013.1"/>
    </source>
</evidence>
<dbReference type="OrthoDB" id="9871354at2"/>
<proteinExistence type="predicted"/>
<gene>
    <name evidence="1" type="ORF">D3871_16200</name>
</gene>
<dbReference type="EMBL" id="QYUO01000002">
    <property type="protein sequence ID" value="RJF95013.1"/>
    <property type="molecule type" value="Genomic_DNA"/>
</dbReference>
<protein>
    <submittedName>
        <fullName evidence="1">Uncharacterized protein</fullName>
    </submittedName>
</protein>